<dbReference type="InterPro" id="IPR001650">
    <property type="entry name" value="Helicase_C-like"/>
</dbReference>
<sequence length="1209" mass="138718">MELINNTTKTLRDDLSSEIKKGSKLSIAAACFSIYAFQELKKQLKDIEELRFIFTSPAFIREKPQKEKREFYIPRLNRERSLYGTEFEVKLRNELNQKAIAKECAEWIRKKVTFKSNITDESMMGFINVDDKNYMPVNGFTTVDLGCERGNYAYNMVQKTEVPFSLAYLQLFEQLWSDSNRMQDVTDEVIENITTAYQENSPEFIYVVTLYNIFNEFLEDISEDNLPNEATGFKESKIWSLLYNFQRDAAIGIINKLEKYNGCILADSVGLGKTFTALAVIKYYENRNKSVLVLCPKKLAGNWNTYRNNYKNNPVLEDRLRYDVLFHTDLSRTSGQSNGNDLDRLVWSNYDLVVIDESHNFRNGGNFSGGENEKENRYVKLMNKVIRQGVKTKVLMLSATPVNNRFADLRNQLALAYEGNADLIDDKLNTSHPIDEIFRNAQRAFNSWSKLSAPQRTTEALLKMLDFDFFELLDSVTIARSRKHIQKYYDTSDIGSFPMRLRPISKSPRLTDLKDSINYNEIFQQLMHLELFIYMPSHFILDSKLSKYAEIYQDNKVNVGFTQASREQGIRRLMAINLMKRMESSAYSFNLTVKRIIHLIDETLEVIDSYDKSKSVKVSAIELEGLEAYDSDDQNSEDFLTIGKKVKIEIADMDYVSWRRSLVRDRETLELLTLMVEDITPEHDCKLQELLVLIRDKMEHPINPGNKKILIFTAFADTADYLYQHVSAYVKKNFGLNTAMISGSVDGRTTVPRLHSDMNTVLTCFSPRSKDKELLMPGDNTEIDVLIATDCISEGQNLQDCDYLINYDIHWNPVRIVQRFGRIDRIGSKNKVIQLVNFWPDVTLDEYIDLKAKVETRMKIVDMTATGDDNLLSEDEKTDLEYRKAQLKRLKEEVVDMEDMTTGISIMDLGLNEFHMDLLAYMKQYPDLDKVPCGLHSVAKSAPGAPAGVIYVLKNRSNSVNINSQNRLHPFYMVYISSDGEVICDHLSPKEMLDTMRFLCKGKTEPLPEVYRAFNRETRDGKDMSQLSSLLGDAIASIIEVKEESDIDSFLGGEQISFLSNEIKGLDDFELICFLVVRDETPLHSVKDEMRLVIAGGRNFRDYDCLASAVDGFIRELHTDKQIIVVSGTADGADRLGEEYARNHGMRVEEFPAHWELFGRSAGPKRNMEMAQFADAVIVFWDGKSAGTRNMIECAKAEGLPCKVVKYED</sequence>
<dbReference type="PANTHER" id="PTHR45766:SF6">
    <property type="entry name" value="SWI_SNF-RELATED MATRIX-ASSOCIATED ACTIN-DEPENDENT REGULATOR OF CHROMATIN SUBFAMILY A-LIKE PROTEIN 1"/>
    <property type="match status" value="1"/>
</dbReference>
<gene>
    <name evidence="4" type="ORF">JCM17207_25340</name>
</gene>
<dbReference type="Gene3D" id="3.40.50.10810">
    <property type="entry name" value="Tandem AAA-ATPase domain"/>
    <property type="match status" value="1"/>
</dbReference>
<evidence type="ECO:0000313" key="4">
    <source>
        <dbReference type="EMBL" id="GJN65909.1"/>
    </source>
</evidence>
<dbReference type="SMART" id="SM00487">
    <property type="entry name" value="DEXDc"/>
    <property type="match status" value="1"/>
</dbReference>
<dbReference type="Gene3D" id="3.40.50.300">
    <property type="entry name" value="P-loop containing nucleotide triphosphate hydrolases"/>
    <property type="match status" value="1"/>
</dbReference>
<keyword evidence="1" id="KW-0378">Hydrolase</keyword>
<dbReference type="InterPro" id="IPR038718">
    <property type="entry name" value="SNF2-like_sf"/>
</dbReference>
<dbReference type="InterPro" id="IPR000330">
    <property type="entry name" value="SNF2_N"/>
</dbReference>
<dbReference type="EMBL" id="BQKV01000115">
    <property type="protein sequence ID" value="GJN65909.1"/>
    <property type="molecule type" value="Genomic_DNA"/>
</dbReference>
<dbReference type="InterPro" id="IPR049730">
    <property type="entry name" value="SNF2/RAD54-like_C"/>
</dbReference>
<feature type="domain" description="Helicase ATP-binding" evidence="2">
    <location>
        <begin position="254"/>
        <end position="419"/>
    </location>
</feature>
<dbReference type="PROSITE" id="PS51194">
    <property type="entry name" value="HELICASE_CTER"/>
    <property type="match status" value="1"/>
</dbReference>
<dbReference type="Pfam" id="PF00271">
    <property type="entry name" value="Helicase_C"/>
    <property type="match status" value="1"/>
</dbReference>
<evidence type="ECO:0000313" key="5">
    <source>
        <dbReference type="Proteomes" id="UP001055185"/>
    </source>
</evidence>
<dbReference type="InterPro" id="IPR014001">
    <property type="entry name" value="Helicase_ATP-bd"/>
</dbReference>
<dbReference type="PROSITE" id="PS51192">
    <property type="entry name" value="HELICASE_ATP_BIND_1"/>
    <property type="match status" value="1"/>
</dbReference>
<evidence type="ECO:0000259" key="3">
    <source>
        <dbReference type="PROSITE" id="PS51194"/>
    </source>
</evidence>
<evidence type="ECO:0000259" key="2">
    <source>
        <dbReference type="PROSITE" id="PS51192"/>
    </source>
</evidence>
<organism evidence="4 5">
    <name type="scientific">Faecalibacterium gallinarum</name>
    <dbReference type="NCBI Taxonomy" id="2903556"/>
    <lineage>
        <taxon>Bacteria</taxon>
        <taxon>Bacillati</taxon>
        <taxon>Bacillota</taxon>
        <taxon>Clostridia</taxon>
        <taxon>Eubacteriales</taxon>
        <taxon>Oscillospiraceae</taxon>
        <taxon>Faecalibacterium</taxon>
    </lineage>
</organism>
<dbReference type="InterPro" id="IPR019627">
    <property type="entry name" value="YAcAr"/>
</dbReference>
<accession>A0AA37MZC9</accession>
<keyword evidence="5" id="KW-1185">Reference proteome</keyword>
<dbReference type="SMART" id="SM00490">
    <property type="entry name" value="HELICc"/>
    <property type="match status" value="1"/>
</dbReference>
<dbReference type="Pfam" id="PF00176">
    <property type="entry name" value="SNF2-rel_dom"/>
    <property type="match status" value="1"/>
</dbReference>
<dbReference type="GO" id="GO:0004386">
    <property type="term" value="F:helicase activity"/>
    <property type="evidence" value="ECO:0007669"/>
    <property type="project" value="UniProtKB-KW"/>
</dbReference>
<evidence type="ECO:0000256" key="1">
    <source>
        <dbReference type="ARBA" id="ARBA00022801"/>
    </source>
</evidence>
<protein>
    <submittedName>
        <fullName evidence="4">Helicase</fullName>
    </submittedName>
</protein>
<feature type="domain" description="Helicase C-terminal" evidence="3">
    <location>
        <begin position="686"/>
        <end position="872"/>
    </location>
</feature>
<name>A0AA37MZC9_9FIRM</name>
<dbReference type="RefSeq" id="WP_238318110.1">
    <property type="nucleotide sequence ID" value="NZ_BQKV01000115.1"/>
</dbReference>
<dbReference type="PANTHER" id="PTHR45766">
    <property type="entry name" value="DNA ANNEALING HELICASE AND ENDONUCLEASE ZRANB3 FAMILY MEMBER"/>
    <property type="match status" value="1"/>
</dbReference>
<dbReference type="Pfam" id="PF10686">
    <property type="entry name" value="YAcAr"/>
    <property type="match status" value="1"/>
</dbReference>
<keyword evidence="4" id="KW-0547">Nucleotide-binding</keyword>
<dbReference type="GO" id="GO:0006281">
    <property type="term" value="P:DNA repair"/>
    <property type="evidence" value="ECO:0007669"/>
    <property type="project" value="TreeGrafter"/>
</dbReference>
<dbReference type="CDD" id="cd10311">
    <property type="entry name" value="PLDc_N_DEXD_c"/>
    <property type="match status" value="1"/>
</dbReference>
<dbReference type="CDD" id="cd18793">
    <property type="entry name" value="SF2_C_SNF"/>
    <property type="match status" value="1"/>
</dbReference>
<proteinExistence type="predicted"/>
<reference evidence="4" key="1">
    <citation type="journal article" date="2022" name="Int. J. Syst. Evol. Microbiol.">
        <title>Genome-based, phenotypic and chemotaxonomic classification of Faecalibacterium strains: proposal of three novel species Faecalibacterium duncaniae sp. nov., Faecalibacterium hattorii sp. nov. and Faecalibacterium gallinarum sp. nov. .</title>
        <authorList>
            <person name="Sakamoto M."/>
            <person name="Sakurai N."/>
            <person name="Tanno H."/>
            <person name="Iino T."/>
            <person name="Ohkuma M."/>
            <person name="Endo A."/>
        </authorList>
    </citation>
    <scope>NUCLEOTIDE SEQUENCE</scope>
    <source>
        <strain evidence="4">JCM 17207</strain>
    </source>
</reference>
<dbReference type="GO" id="GO:0005524">
    <property type="term" value="F:ATP binding"/>
    <property type="evidence" value="ECO:0007669"/>
    <property type="project" value="InterPro"/>
</dbReference>
<dbReference type="GO" id="GO:0031297">
    <property type="term" value="P:replication fork processing"/>
    <property type="evidence" value="ECO:0007669"/>
    <property type="project" value="TreeGrafter"/>
</dbReference>
<dbReference type="SUPFAM" id="SSF52540">
    <property type="entry name" value="P-loop containing nucleoside triphosphate hydrolases"/>
    <property type="match status" value="1"/>
</dbReference>
<keyword evidence="4" id="KW-0347">Helicase</keyword>
<dbReference type="GO" id="GO:0016787">
    <property type="term" value="F:hydrolase activity"/>
    <property type="evidence" value="ECO:0007669"/>
    <property type="project" value="UniProtKB-KW"/>
</dbReference>
<dbReference type="AlphaFoldDB" id="A0AA37MZC9"/>
<dbReference type="Proteomes" id="UP001055185">
    <property type="component" value="Unassembled WGS sequence"/>
</dbReference>
<dbReference type="InterPro" id="IPR027417">
    <property type="entry name" value="P-loop_NTPase"/>
</dbReference>
<keyword evidence="4" id="KW-0067">ATP-binding</keyword>
<comment type="caution">
    <text evidence="4">The sequence shown here is derived from an EMBL/GenBank/DDBJ whole genome shotgun (WGS) entry which is preliminary data.</text>
</comment>